<reference evidence="1" key="2">
    <citation type="submission" date="2015-07" db="EMBL/GenBank/DDBJ databases">
        <authorList>
            <person name="Noorani M."/>
        </authorList>
    </citation>
    <scope>NUCLEOTIDE SEQUENCE</scope>
    <source>
        <strain evidence="1">Yugu1</strain>
    </source>
</reference>
<dbReference type="EMBL" id="CM003532">
    <property type="protein sequence ID" value="RCV26022.1"/>
    <property type="molecule type" value="Genomic_DNA"/>
</dbReference>
<sequence length="119" mass="13244">MFSFFSDLGAWIVVSFPAFLELRMGVAGQVKASRDAKSMCATADGLLPRISCSLPTFGVRPSFWMEEVGGSLLLCAARRADGNRQVVPRKKKYSRVLFVISWLLRLLRVKEGCTVPFLI</sequence>
<gene>
    <name evidence="1" type="ORF">SETIT_5G211800v2</name>
</gene>
<dbReference type="AlphaFoldDB" id="A0A368R7B2"/>
<evidence type="ECO:0000313" key="1">
    <source>
        <dbReference type="EMBL" id="RCV26022.1"/>
    </source>
</evidence>
<reference evidence="1" key="1">
    <citation type="journal article" date="2012" name="Nat. Biotechnol.">
        <title>Reference genome sequence of the model plant Setaria.</title>
        <authorList>
            <person name="Bennetzen J.L."/>
            <person name="Schmutz J."/>
            <person name="Wang H."/>
            <person name="Percifield R."/>
            <person name="Hawkins J."/>
            <person name="Pontaroli A.C."/>
            <person name="Estep M."/>
            <person name="Feng L."/>
            <person name="Vaughn J.N."/>
            <person name="Grimwood J."/>
            <person name="Jenkins J."/>
            <person name="Barry K."/>
            <person name="Lindquist E."/>
            <person name="Hellsten U."/>
            <person name="Deshpande S."/>
            <person name="Wang X."/>
            <person name="Wu X."/>
            <person name="Mitros T."/>
            <person name="Triplett J."/>
            <person name="Yang X."/>
            <person name="Ye C.Y."/>
            <person name="Mauro-Herrera M."/>
            <person name="Wang L."/>
            <person name="Li P."/>
            <person name="Sharma M."/>
            <person name="Sharma R."/>
            <person name="Ronald P.C."/>
            <person name="Panaud O."/>
            <person name="Kellogg E.A."/>
            <person name="Brutnell T.P."/>
            <person name="Doust A.N."/>
            <person name="Tuskan G.A."/>
            <person name="Rokhsar D."/>
            <person name="Devos K.M."/>
        </authorList>
    </citation>
    <scope>NUCLEOTIDE SEQUENCE [LARGE SCALE GENOMIC DNA]</scope>
    <source>
        <strain evidence="1">Yugu1</strain>
    </source>
</reference>
<name>A0A368R7B2_SETIT</name>
<protein>
    <submittedName>
        <fullName evidence="1">Uncharacterized protein</fullName>
    </submittedName>
</protein>
<organism evidence="1">
    <name type="scientific">Setaria italica</name>
    <name type="common">Foxtail millet</name>
    <name type="synonym">Panicum italicum</name>
    <dbReference type="NCBI Taxonomy" id="4555"/>
    <lineage>
        <taxon>Eukaryota</taxon>
        <taxon>Viridiplantae</taxon>
        <taxon>Streptophyta</taxon>
        <taxon>Embryophyta</taxon>
        <taxon>Tracheophyta</taxon>
        <taxon>Spermatophyta</taxon>
        <taxon>Magnoliopsida</taxon>
        <taxon>Liliopsida</taxon>
        <taxon>Poales</taxon>
        <taxon>Poaceae</taxon>
        <taxon>PACMAD clade</taxon>
        <taxon>Panicoideae</taxon>
        <taxon>Panicodae</taxon>
        <taxon>Paniceae</taxon>
        <taxon>Cenchrinae</taxon>
        <taxon>Setaria</taxon>
    </lineage>
</organism>
<proteinExistence type="predicted"/>
<accession>A0A368R7B2</accession>